<dbReference type="GO" id="GO:0016787">
    <property type="term" value="F:hydrolase activity"/>
    <property type="evidence" value="ECO:0007669"/>
    <property type="project" value="InterPro"/>
</dbReference>
<gene>
    <name evidence="2" type="ORF">M422DRAFT_34990</name>
</gene>
<dbReference type="Pfam" id="PF00149">
    <property type="entry name" value="Metallophos"/>
    <property type="match status" value="1"/>
</dbReference>
<dbReference type="SUPFAM" id="SSF81301">
    <property type="entry name" value="Nucleotidyltransferase"/>
    <property type="match status" value="1"/>
</dbReference>
<accession>A0A0C9UZA8</accession>
<dbReference type="PANTHER" id="PTHR37844:SF2">
    <property type="entry name" value="SER_THR PROTEIN PHOSPHATASE SUPERFAMILY (AFU_ORTHOLOGUE AFUA_1G14840)"/>
    <property type="match status" value="1"/>
</dbReference>
<sequence length="591" mass="67960">MAVLFDLQMVIDSVQLTSTEVAQIFKLYMRRQSSACNPQALNKPSYEPWLSRLMQRWKQVHSRLPGFRRSSPRIMDIPPDLYIDANGLPGNVPEDVSKVLKTISGVMEELQVPWFIAGDLLLAYYRVPQITGDLEIVVPSENLPRVQAAFDMLADFYFPFRYARSEYARHLRPYPRFKVKGMHQCFCLVPGHHYGVHPKGFQDILSNLDERFLPLPHYIQGLVTMILNKHIVFPNNFLCQLEFLIDGSDLDEDWCNLYLDGRPRAFVRSRSSRVAKKSRMGSTPKHEGNLTMHIRNEEERQEALRVPGRTIDLLDHTLSLQVMSDMHLELTFLRAEDSRPGYEVFHCAPCSPMLALLGDIGITTQDGLFGFLRRQLFQYEKVFFLMGNHEFYQSTFESAKSVIKKFSEDVRKERVTNVALGKFIFLDQTRYDLTDGVTILGCTLWSHIPSTAAELASLQVNDFKRIKEWSVERHNAAHLADAEWLGKTCTEIRETEPHRRIVIMTHHAPLMQGTSSLQHQGGLMNCAFATDMSTRACWGNPVTHWIFGHTHFSCDFIHNGVRLVSNQREYEGIETGRVELDEDLILSLSQH</sequence>
<dbReference type="Proteomes" id="UP000054279">
    <property type="component" value="Unassembled WGS sequence"/>
</dbReference>
<reference evidence="2 3" key="1">
    <citation type="submission" date="2014-06" db="EMBL/GenBank/DDBJ databases">
        <title>Evolutionary Origins and Diversification of the Mycorrhizal Mutualists.</title>
        <authorList>
            <consortium name="DOE Joint Genome Institute"/>
            <consortium name="Mycorrhizal Genomics Consortium"/>
            <person name="Kohler A."/>
            <person name="Kuo A."/>
            <person name="Nagy L.G."/>
            <person name="Floudas D."/>
            <person name="Copeland A."/>
            <person name="Barry K.W."/>
            <person name="Cichocki N."/>
            <person name="Veneault-Fourrey C."/>
            <person name="LaButti K."/>
            <person name="Lindquist E.A."/>
            <person name="Lipzen A."/>
            <person name="Lundell T."/>
            <person name="Morin E."/>
            <person name="Murat C."/>
            <person name="Riley R."/>
            <person name="Ohm R."/>
            <person name="Sun H."/>
            <person name="Tunlid A."/>
            <person name="Henrissat B."/>
            <person name="Grigoriev I.V."/>
            <person name="Hibbett D.S."/>
            <person name="Martin F."/>
        </authorList>
    </citation>
    <scope>NUCLEOTIDE SEQUENCE [LARGE SCALE GENOMIC DNA]</scope>
    <source>
        <strain evidence="2 3">SS14</strain>
    </source>
</reference>
<evidence type="ECO:0000259" key="1">
    <source>
        <dbReference type="Pfam" id="PF00149"/>
    </source>
</evidence>
<dbReference type="OrthoDB" id="550558at2759"/>
<proteinExistence type="predicted"/>
<dbReference type="HOGENOM" id="CLU_488358_0_0_1"/>
<organism evidence="2 3">
    <name type="scientific">Sphaerobolus stellatus (strain SS14)</name>
    <dbReference type="NCBI Taxonomy" id="990650"/>
    <lineage>
        <taxon>Eukaryota</taxon>
        <taxon>Fungi</taxon>
        <taxon>Dikarya</taxon>
        <taxon>Basidiomycota</taxon>
        <taxon>Agaricomycotina</taxon>
        <taxon>Agaricomycetes</taxon>
        <taxon>Phallomycetidae</taxon>
        <taxon>Geastrales</taxon>
        <taxon>Sphaerobolaceae</taxon>
        <taxon>Sphaerobolus</taxon>
    </lineage>
</organism>
<dbReference type="PANTHER" id="PTHR37844">
    <property type="entry name" value="SER/THR PROTEIN PHOSPHATASE SUPERFAMILY (AFU_ORTHOLOGUE AFUA_1G14840)"/>
    <property type="match status" value="1"/>
</dbReference>
<dbReference type="InterPro" id="IPR029052">
    <property type="entry name" value="Metallo-depent_PP-like"/>
</dbReference>
<evidence type="ECO:0000313" key="3">
    <source>
        <dbReference type="Proteomes" id="UP000054279"/>
    </source>
</evidence>
<dbReference type="SUPFAM" id="SSF56300">
    <property type="entry name" value="Metallo-dependent phosphatases"/>
    <property type="match status" value="1"/>
</dbReference>
<dbReference type="EMBL" id="KN837197">
    <property type="protein sequence ID" value="KIJ34642.1"/>
    <property type="molecule type" value="Genomic_DNA"/>
</dbReference>
<name>A0A0C9UZA8_SPHS4</name>
<dbReference type="Gene3D" id="3.60.21.10">
    <property type="match status" value="1"/>
</dbReference>
<dbReference type="InterPro" id="IPR043519">
    <property type="entry name" value="NT_sf"/>
</dbReference>
<keyword evidence="3" id="KW-1185">Reference proteome</keyword>
<dbReference type="InterPro" id="IPR004843">
    <property type="entry name" value="Calcineurin-like_PHP"/>
</dbReference>
<evidence type="ECO:0000313" key="2">
    <source>
        <dbReference type="EMBL" id="KIJ34642.1"/>
    </source>
</evidence>
<dbReference type="AlphaFoldDB" id="A0A0C9UZA8"/>
<dbReference type="Gene3D" id="3.30.460.40">
    <property type="match status" value="1"/>
</dbReference>
<protein>
    <recommendedName>
        <fullName evidence="1">Calcineurin-like phosphoesterase domain-containing protein</fullName>
    </recommendedName>
</protein>
<feature type="domain" description="Calcineurin-like phosphoesterase" evidence="1">
    <location>
        <begin position="374"/>
        <end position="551"/>
    </location>
</feature>